<dbReference type="SMART" id="SM00220">
    <property type="entry name" value="S_TKc"/>
    <property type="match status" value="1"/>
</dbReference>
<dbReference type="SUPFAM" id="SSF56112">
    <property type="entry name" value="Protein kinase-like (PK-like)"/>
    <property type="match status" value="1"/>
</dbReference>
<accession>A0A6G1M2H1</accession>
<keyword evidence="4" id="KW-0418">Kinase</keyword>
<evidence type="ECO:0000256" key="3">
    <source>
        <dbReference type="ARBA" id="ARBA00022741"/>
    </source>
</evidence>
<keyword evidence="1" id="KW-0723">Serine/threonine-protein kinase</keyword>
<evidence type="ECO:0000313" key="7">
    <source>
        <dbReference type="Proteomes" id="UP000472727"/>
    </source>
</evidence>
<keyword evidence="3" id="KW-0547">Nucleotide-binding</keyword>
<organism evidence="6 7">
    <name type="scientific">Orbilia oligospora</name>
    <name type="common">Nematode-trapping fungus</name>
    <name type="synonym">Arthrobotrys oligospora</name>
    <dbReference type="NCBI Taxonomy" id="2813651"/>
    <lineage>
        <taxon>Eukaryota</taxon>
        <taxon>Fungi</taxon>
        <taxon>Dikarya</taxon>
        <taxon>Ascomycota</taxon>
        <taxon>Pezizomycotina</taxon>
        <taxon>Orbiliomycetes</taxon>
        <taxon>Orbiliales</taxon>
        <taxon>Orbiliaceae</taxon>
        <taxon>Orbilia</taxon>
    </lineage>
</organism>
<dbReference type="PROSITE" id="PS50011">
    <property type="entry name" value="PROTEIN_KINASE_DOM"/>
    <property type="match status" value="1"/>
</dbReference>
<evidence type="ECO:0000313" key="6">
    <source>
        <dbReference type="EMBL" id="KAF3226513.1"/>
    </source>
</evidence>
<dbReference type="Pfam" id="PF00069">
    <property type="entry name" value="Pkinase"/>
    <property type="match status" value="1"/>
</dbReference>
<evidence type="ECO:0000256" key="4">
    <source>
        <dbReference type="ARBA" id="ARBA00022777"/>
    </source>
</evidence>
<dbReference type="InterPro" id="IPR011009">
    <property type="entry name" value="Kinase-like_dom_sf"/>
</dbReference>
<reference evidence="6 7" key="1">
    <citation type="submission" date="2019-06" db="EMBL/GenBank/DDBJ databases">
        <authorList>
            <person name="Palmer J.M."/>
        </authorList>
    </citation>
    <scope>NUCLEOTIDE SEQUENCE [LARGE SCALE GENOMIC DNA]</scope>
    <source>
        <strain evidence="6 7">TWF106</strain>
    </source>
</reference>
<keyword evidence="5" id="KW-0067">ATP-binding</keyword>
<dbReference type="InterPro" id="IPR000719">
    <property type="entry name" value="Prot_kinase_dom"/>
</dbReference>
<dbReference type="InterPro" id="IPR051175">
    <property type="entry name" value="CLK_kinases"/>
</dbReference>
<sequence>MAKIRNATVEVKRIDEKFDKWAPQYLVVPQPLVETNQRPVFPIKISDLGAAILTSEAPTAWTPVMAIGLRSPELILNSHPFDTYIDIWSFGCLMFEMLIGEKLFALMPLMPGCNIDNRNDDNLLQMDMILGPLPENLHARWSRSGNYFRPGSREHYNSMIGGPEGIPSPVPNMEATVRQALPEEAEVIISLLRQILNYDPLKRPSALEISKNSFWDGSG</sequence>
<comment type="caution">
    <text evidence="6">The sequence shown here is derived from an EMBL/GenBank/DDBJ whole genome shotgun (WGS) entry which is preliminary data.</text>
</comment>
<dbReference type="PANTHER" id="PTHR45646">
    <property type="entry name" value="SERINE/THREONINE-PROTEIN KINASE DOA-RELATED"/>
    <property type="match status" value="1"/>
</dbReference>
<dbReference type="Gene3D" id="1.10.510.10">
    <property type="entry name" value="Transferase(Phosphotransferase) domain 1"/>
    <property type="match status" value="1"/>
</dbReference>
<dbReference type="AlphaFoldDB" id="A0A6G1M2H1"/>
<evidence type="ECO:0000256" key="5">
    <source>
        <dbReference type="ARBA" id="ARBA00022840"/>
    </source>
</evidence>
<keyword evidence="2" id="KW-0808">Transferase</keyword>
<dbReference type="GO" id="GO:0005524">
    <property type="term" value="F:ATP binding"/>
    <property type="evidence" value="ECO:0007669"/>
    <property type="project" value="UniProtKB-KW"/>
</dbReference>
<proteinExistence type="predicted"/>
<dbReference type="GO" id="GO:0043484">
    <property type="term" value="P:regulation of RNA splicing"/>
    <property type="evidence" value="ECO:0007669"/>
    <property type="project" value="TreeGrafter"/>
</dbReference>
<dbReference type="GO" id="GO:0004674">
    <property type="term" value="F:protein serine/threonine kinase activity"/>
    <property type="evidence" value="ECO:0007669"/>
    <property type="project" value="UniProtKB-KW"/>
</dbReference>
<dbReference type="Proteomes" id="UP000472727">
    <property type="component" value="Unassembled WGS sequence"/>
</dbReference>
<dbReference type="EMBL" id="WIWS01000010">
    <property type="protein sequence ID" value="KAF3226513.1"/>
    <property type="molecule type" value="Genomic_DNA"/>
</dbReference>
<name>A0A6G1M2H1_ORBOL</name>
<evidence type="ECO:0000256" key="1">
    <source>
        <dbReference type="ARBA" id="ARBA00022527"/>
    </source>
</evidence>
<gene>
    <name evidence="6" type="ORF">TWF106_000255</name>
</gene>
<dbReference type="PANTHER" id="PTHR45646:SF11">
    <property type="entry name" value="SERINE_THREONINE-PROTEIN KINASE DOA"/>
    <property type="match status" value="1"/>
</dbReference>
<dbReference type="GO" id="GO:0005634">
    <property type="term" value="C:nucleus"/>
    <property type="evidence" value="ECO:0007669"/>
    <property type="project" value="TreeGrafter"/>
</dbReference>
<protein>
    <submittedName>
        <fullName evidence="6">Uncharacterized protein</fullName>
    </submittedName>
</protein>
<evidence type="ECO:0000256" key="2">
    <source>
        <dbReference type="ARBA" id="ARBA00022679"/>
    </source>
</evidence>